<proteinExistence type="predicted"/>
<name>L9U604_9GAMM</name>
<dbReference type="EMBL" id="AOPO01000021">
    <property type="protein sequence ID" value="ELY20304.1"/>
    <property type="molecule type" value="Genomic_DNA"/>
</dbReference>
<gene>
    <name evidence="1" type="ORF">HALTITAN_3027</name>
</gene>
<sequence length="429" mass="48538">MAARRWLQGGSMRKERLIVPTLAIIAVVWMAAQLLSSVLFERSLRQALEDLEARGEWRVNRTESHQGWLSSQGRVILSPLLGRPWRLELTYSARHGILSTDVEGTVLPRLDTVLQQAVGEVTAPSVPRWQGRYHTLSGHSELRLALAPFVIQQNGRDLAVRGGRLRLEGVFGDWRLRALFDQLTLTDGMAQLAIGPTVLESRYTYIDDAYHFAQRDHLHIETLTLSYPSYDIQFSPLDLNSHMVLDESELRIKGELEVGDVMVPSQAPDMPLLNGRIEMELSRLNADAVRHLIRRLRQEAAWGDASLPMAEGLLARLEPDLRKVLSDSPRLDVMTIAIDSPLLGIRLDADGALFFDARQLDELSVVNLDKKKEQAKWLERIDGDFTWHDAPTVAALWLGLPLGTRELQFDVVRGVWRINGRPMPELWPQ</sequence>
<dbReference type="AlphaFoldDB" id="L9U604"/>
<dbReference type="InterPro" id="IPR010352">
    <property type="entry name" value="DUF945"/>
</dbReference>
<reference evidence="1 2" key="1">
    <citation type="journal article" date="2013" name="Genome Announc.">
        <title>Draft Genome of the Marine Gammaproteobacterium Halomonas titanicae.</title>
        <authorList>
            <person name="Sanchez-Porro C."/>
            <person name="de la Haba R.R."/>
            <person name="Cruz-Hernandez N."/>
            <person name="Gonzalez J.M."/>
            <person name="Reyes-Guirao C."/>
            <person name="Navarro-Sampedro L."/>
            <person name="Carballo M."/>
            <person name="Ventosa A."/>
        </authorList>
    </citation>
    <scope>NUCLEOTIDE SEQUENCE [LARGE SCALE GENOMIC DNA]</scope>
    <source>
        <strain evidence="1 2">BH1</strain>
    </source>
</reference>
<organism evidence="1 2">
    <name type="scientific">Vreelandella titanicae BH1</name>
    <dbReference type="NCBI Taxonomy" id="1204738"/>
    <lineage>
        <taxon>Bacteria</taxon>
        <taxon>Pseudomonadati</taxon>
        <taxon>Pseudomonadota</taxon>
        <taxon>Gammaproteobacteria</taxon>
        <taxon>Oceanospirillales</taxon>
        <taxon>Halomonadaceae</taxon>
        <taxon>Vreelandella</taxon>
    </lineage>
</organism>
<evidence type="ECO:0008006" key="3">
    <source>
        <dbReference type="Google" id="ProtNLM"/>
    </source>
</evidence>
<dbReference type="PATRIC" id="fig|1204738.3.peg.4540"/>
<evidence type="ECO:0000313" key="1">
    <source>
        <dbReference type="EMBL" id="ELY20304.1"/>
    </source>
</evidence>
<comment type="caution">
    <text evidence="1">The sequence shown here is derived from an EMBL/GenBank/DDBJ whole genome shotgun (WGS) entry which is preliminary data.</text>
</comment>
<dbReference type="Proteomes" id="UP000011651">
    <property type="component" value="Unassembled WGS sequence"/>
</dbReference>
<accession>L9U604</accession>
<evidence type="ECO:0000313" key="2">
    <source>
        <dbReference type="Proteomes" id="UP000011651"/>
    </source>
</evidence>
<dbReference type="Pfam" id="PF06097">
    <property type="entry name" value="DUF945"/>
    <property type="match status" value="1"/>
</dbReference>
<protein>
    <recommendedName>
        <fullName evidence="3">DUF945 domain-containing protein</fullName>
    </recommendedName>
</protein>